<evidence type="ECO:0000256" key="8">
    <source>
        <dbReference type="SAM" id="Phobius"/>
    </source>
</evidence>
<protein>
    <recommendedName>
        <fullName evidence="11">DUF726-domain-containing protein</fullName>
    </recommendedName>
</protein>
<feature type="coiled-coil region" evidence="6">
    <location>
        <begin position="281"/>
        <end position="318"/>
    </location>
</feature>
<keyword evidence="5 8" id="KW-0472">Membrane</keyword>
<feature type="compositionally biased region" description="Pro residues" evidence="7">
    <location>
        <begin position="187"/>
        <end position="198"/>
    </location>
</feature>
<evidence type="ECO:0000313" key="10">
    <source>
        <dbReference type="Proteomes" id="UP000807716"/>
    </source>
</evidence>
<dbReference type="GO" id="GO:0016020">
    <property type="term" value="C:membrane"/>
    <property type="evidence" value="ECO:0007669"/>
    <property type="project" value="UniProtKB-SubCell"/>
</dbReference>
<feature type="compositionally biased region" description="Low complexity" evidence="7">
    <location>
        <begin position="220"/>
        <end position="238"/>
    </location>
</feature>
<feature type="region of interest" description="Disordered" evidence="7">
    <location>
        <begin position="97"/>
        <end position="130"/>
    </location>
</feature>
<gene>
    <name evidence="9" type="ORF">DFQ27_009358</name>
</gene>
<dbReference type="InterPro" id="IPR007941">
    <property type="entry name" value="DUF726"/>
</dbReference>
<evidence type="ECO:0000256" key="7">
    <source>
        <dbReference type="SAM" id="MobiDB-lite"/>
    </source>
</evidence>
<dbReference type="Gene3D" id="3.40.50.1820">
    <property type="entry name" value="alpha/beta hydrolase"/>
    <property type="match status" value="1"/>
</dbReference>
<keyword evidence="3 8" id="KW-0812">Transmembrane</keyword>
<feature type="compositionally biased region" description="Low complexity" evidence="7">
    <location>
        <begin position="199"/>
        <end position="211"/>
    </location>
</feature>
<feature type="region of interest" description="Disordered" evidence="7">
    <location>
        <begin position="320"/>
        <end position="426"/>
    </location>
</feature>
<feature type="region of interest" description="Disordered" evidence="7">
    <location>
        <begin position="157"/>
        <end position="242"/>
    </location>
</feature>
<evidence type="ECO:0000256" key="4">
    <source>
        <dbReference type="ARBA" id="ARBA00022989"/>
    </source>
</evidence>
<name>A0A9P6QEL2_9FUNG</name>
<evidence type="ECO:0000256" key="5">
    <source>
        <dbReference type="ARBA" id="ARBA00023136"/>
    </source>
</evidence>
<comment type="similarity">
    <text evidence="2">Belongs to the TMCO4 family.</text>
</comment>
<feature type="transmembrane region" description="Helical" evidence="8">
    <location>
        <begin position="467"/>
        <end position="492"/>
    </location>
</feature>
<comment type="caution">
    <text evidence="9">The sequence shown here is derived from an EMBL/GenBank/DDBJ whole genome shotgun (WGS) entry which is preliminary data.</text>
</comment>
<dbReference type="Proteomes" id="UP000807716">
    <property type="component" value="Unassembled WGS sequence"/>
</dbReference>
<evidence type="ECO:0000313" key="9">
    <source>
        <dbReference type="EMBL" id="KAG0266891.1"/>
    </source>
</evidence>
<dbReference type="Pfam" id="PF05277">
    <property type="entry name" value="DUF726"/>
    <property type="match status" value="1"/>
</dbReference>
<evidence type="ECO:0000256" key="1">
    <source>
        <dbReference type="ARBA" id="ARBA00004141"/>
    </source>
</evidence>
<comment type="subcellular location">
    <subcellularLocation>
        <location evidence="1">Membrane</location>
        <topology evidence="1">Multi-pass membrane protein</topology>
    </subcellularLocation>
</comment>
<feature type="compositionally biased region" description="Low complexity" evidence="7">
    <location>
        <begin position="111"/>
        <end position="130"/>
    </location>
</feature>
<reference evidence="9" key="1">
    <citation type="journal article" date="2020" name="Fungal Divers.">
        <title>Resolving the Mortierellaceae phylogeny through synthesis of multi-gene phylogenetics and phylogenomics.</title>
        <authorList>
            <person name="Vandepol N."/>
            <person name="Liber J."/>
            <person name="Desiro A."/>
            <person name="Na H."/>
            <person name="Kennedy M."/>
            <person name="Barry K."/>
            <person name="Grigoriev I.V."/>
            <person name="Miller A.N."/>
            <person name="O'Donnell K."/>
            <person name="Stajich J.E."/>
            <person name="Bonito G."/>
        </authorList>
    </citation>
    <scope>NUCLEOTIDE SEQUENCE</scope>
    <source>
        <strain evidence="9">BC1065</strain>
    </source>
</reference>
<keyword evidence="6" id="KW-0175">Coiled coil</keyword>
<dbReference type="OrthoDB" id="277931at2759"/>
<dbReference type="InterPro" id="IPR029058">
    <property type="entry name" value="AB_hydrolase_fold"/>
</dbReference>
<feature type="compositionally biased region" description="Low complexity" evidence="7">
    <location>
        <begin position="392"/>
        <end position="402"/>
    </location>
</feature>
<keyword evidence="10" id="KW-1185">Reference proteome</keyword>
<evidence type="ECO:0000256" key="2">
    <source>
        <dbReference type="ARBA" id="ARBA00009824"/>
    </source>
</evidence>
<evidence type="ECO:0008006" key="11">
    <source>
        <dbReference type="Google" id="ProtNLM"/>
    </source>
</evidence>
<feature type="transmembrane region" description="Helical" evidence="8">
    <location>
        <begin position="435"/>
        <end position="461"/>
    </location>
</feature>
<dbReference type="PANTHER" id="PTHR17920:SF3">
    <property type="entry name" value="TRANSMEMBRANE AND COILED-COIL DOMAIN-CONTAINING PROTEIN 4"/>
    <property type="match status" value="1"/>
</dbReference>
<organism evidence="9 10">
    <name type="scientific">Actinomortierella ambigua</name>
    <dbReference type="NCBI Taxonomy" id="1343610"/>
    <lineage>
        <taxon>Eukaryota</taxon>
        <taxon>Fungi</taxon>
        <taxon>Fungi incertae sedis</taxon>
        <taxon>Mucoromycota</taxon>
        <taxon>Mortierellomycotina</taxon>
        <taxon>Mortierellomycetes</taxon>
        <taxon>Mortierellales</taxon>
        <taxon>Mortierellaceae</taxon>
        <taxon>Actinomortierella</taxon>
    </lineage>
</organism>
<dbReference type="EMBL" id="JAAAJB010000085">
    <property type="protein sequence ID" value="KAG0266891.1"/>
    <property type="molecule type" value="Genomic_DNA"/>
</dbReference>
<keyword evidence="4 8" id="KW-1133">Transmembrane helix</keyword>
<sequence>MDATATTTTTTTTSSACGIETYASKWPEQSRFSIAALVACAITSLESMHIGTLPFKHTYLRKLYRHLGITSRQEQEMLLLLQETGSYQDCNPDVLALPLLPQPDPMDAPEETSSTSSWSTPTPSIAPSALSPASKDIRLEIINDLLYLGLGFEPVVPPRESKRQSHRLSTPPVYSETDAHDFDGTPSTPPPPPIPSPFPRNSTSSHNNTNSPIFGRSKRSPSVSSLSSNSTSSSSSSHKSVKLQPLEYDARARAVIFHMCQYLMLSVDTFVSLEKQIGQHLYFHQQELLEAEREAKAKEEEERQRDEEENRQLELETLYEEEGAVAPPSPVSPTPATGSSFRDSKFWRSITSLGSSSSSPSSSSSSSSSFSNNNLPPLTEPQSPTLPPQSPSQPQRRPSRQLPHQEAKAAQAEAMRHQAQQSMQDLENKKRTWKYVATGLSFAAGATIIGLTGGLAAPLVAAGAGVLLGSGAALLGTTAGIALTIVISGYLFDENEILDAWQPTLQGSLDGRDVYHLTFERKELTALGNAFQRFVATEAVRVVSAQVIQQTVFAALASALVLPFAFMRAGDLIDNPWAMAVDRARKAGYVLADILCQRVQGSRPTTLIGYSTGAIVIWECLQVLAQRQEFGLVDSVVLLGAPINIGEVERWEAASSVVSNRFVNGFSKKDVVLASIYRIHSLGLDVAGLQEVQCVPRIENVDLTDIVGGHLEYRENLNLIVSLLGTL</sequence>
<evidence type="ECO:0000256" key="3">
    <source>
        <dbReference type="ARBA" id="ARBA00022692"/>
    </source>
</evidence>
<evidence type="ECO:0000256" key="6">
    <source>
        <dbReference type="SAM" id="Coils"/>
    </source>
</evidence>
<dbReference type="PANTHER" id="PTHR17920">
    <property type="entry name" value="TRANSMEMBRANE AND COILED-COIL DOMAIN-CONTAINING PROTEIN 4 TMCO4"/>
    <property type="match status" value="1"/>
</dbReference>
<proteinExistence type="inferred from homology"/>
<feature type="compositionally biased region" description="Low complexity" evidence="7">
    <location>
        <begin position="352"/>
        <end position="383"/>
    </location>
</feature>
<accession>A0A9P6QEL2</accession>
<dbReference type="AlphaFoldDB" id="A0A9P6QEL2"/>
<dbReference type="SUPFAM" id="SSF53474">
    <property type="entry name" value="alpha/beta-Hydrolases"/>
    <property type="match status" value="1"/>
</dbReference>